<dbReference type="RefSeq" id="WP_108842302.1">
    <property type="nucleotide sequence ID" value="NZ_ONZI01000002.1"/>
</dbReference>
<proteinExistence type="predicted"/>
<keyword evidence="2" id="KW-1185">Reference proteome</keyword>
<dbReference type="OrthoDB" id="8704583at2"/>
<gene>
    <name evidence="1" type="ORF">KSP9073_01467</name>
</gene>
<dbReference type="Proteomes" id="UP000244934">
    <property type="component" value="Unassembled WGS sequence"/>
</dbReference>
<evidence type="ECO:0000313" key="2">
    <source>
        <dbReference type="Proteomes" id="UP000244934"/>
    </source>
</evidence>
<protein>
    <submittedName>
        <fullName evidence="1">Uncharacterized protein</fullName>
    </submittedName>
</protein>
<sequence length="75" mass="8836">MHNDPRRYKTNRVHVNFDDYEFDLLEALARYNGLQMATMLREMVMREALESLGLRSMEEFDAISVAECRAVSQLH</sequence>
<accession>A0A2R8CKN7</accession>
<evidence type="ECO:0000313" key="1">
    <source>
        <dbReference type="EMBL" id="SPJ33458.1"/>
    </source>
</evidence>
<dbReference type="AlphaFoldDB" id="A0A2R8CKN7"/>
<reference evidence="2" key="1">
    <citation type="submission" date="2018-03" db="EMBL/GenBank/DDBJ databases">
        <authorList>
            <person name="Navarro De La Torre S."/>
        </authorList>
    </citation>
    <scope>NUCLEOTIDE SEQUENCE [LARGE SCALE GENOMIC DNA]</scope>
    <source>
        <strain evidence="2">EAod3</strain>
    </source>
</reference>
<name>A0A2R8CKN7_9GAMM</name>
<organism evidence="1 2">
    <name type="scientific">Kushneria phyllosphaerae</name>
    <dbReference type="NCBI Taxonomy" id="2100822"/>
    <lineage>
        <taxon>Bacteria</taxon>
        <taxon>Pseudomonadati</taxon>
        <taxon>Pseudomonadota</taxon>
        <taxon>Gammaproteobacteria</taxon>
        <taxon>Oceanospirillales</taxon>
        <taxon>Halomonadaceae</taxon>
        <taxon>Kushneria</taxon>
    </lineage>
</organism>
<dbReference type="EMBL" id="ONZI01000002">
    <property type="protein sequence ID" value="SPJ33458.1"/>
    <property type="molecule type" value="Genomic_DNA"/>
</dbReference>